<sequence length="103" mass="12373">MLQKVGIIEKVKSKWRRTLTIKLIGKKLRLKFKDENWNFKPTWMNTRKLQFGYKFQAYLLSIMIKTFFRLLEIGLIKLNMKDCIKFVLCVEDMGIGWKIVLLT</sequence>
<dbReference type="Proteomes" id="UP000257109">
    <property type="component" value="Unassembled WGS sequence"/>
</dbReference>
<protein>
    <submittedName>
        <fullName evidence="1">Uncharacterized protein</fullName>
    </submittedName>
</protein>
<evidence type="ECO:0000313" key="2">
    <source>
        <dbReference type="Proteomes" id="UP000257109"/>
    </source>
</evidence>
<feature type="non-terminal residue" evidence="1">
    <location>
        <position position="1"/>
    </location>
</feature>
<organism evidence="1 2">
    <name type="scientific">Mucuna pruriens</name>
    <name type="common">Velvet bean</name>
    <name type="synonym">Dolichos pruriens</name>
    <dbReference type="NCBI Taxonomy" id="157652"/>
    <lineage>
        <taxon>Eukaryota</taxon>
        <taxon>Viridiplantae</taxon>
        <taxon>Streptophyta</taxon>
        <taxon>Embryophyta</taxon>
        <taxon>Tracheophyta</taxon>
        <taxon>Spermatophyta</taxon>
        <taxon>Magnoliopsida</taxon>
        <taxon>eudicotyledons</taxon>
        <taxon>Gunneridae</taxon>
        <taxon>Pentapetalae</taxon>
        <taxon>rosids</taxon>
        <taxon>fabids</taxon>
        <taxon>Fabales</taxon>
        <taxon>Fabaceae</taxon>
        <taxon>Papilionoideae</taxon>
        <taxon>50 kb inversion clade</taxon>
        <taxon>NPAAA clade</taxon>
        <taxon>indigoferoid/millettioid clade</taxon>
        <taxon>Phaseoleae</taxon>
        <taxon>Mucuna</taxon>
    </lineage>
</organism>
<gene>
    <name evidence="1" type="ORF">CR513_23314</name>
</gene>
<comment type="caution">
    <text evidence="1">The sequence shown here is derived from an EMBL/GenBank/DDBJ whole genome shotgun (WGS) entry which is preliminary data.</text>
</comment>
<dbReference type="EMBL" id="QJKJ01004396">
    <property type="protein sequence ID" value="RDX94318.1"/>
    <property type="molecule type" value="Genomic_DNA"/>
</dbReference>
<reference evidence="1" key="1">
    <citation type="submission" date="2018-05" db="EMBL/GenBank/DDBJ databases">
        <title>Draft genome of Mucuna pruriens seed.</title>
        <authorList>
            <person name="Nnadi N.E."/>
            <person name="Vos R."/>
            <person name="Hasami M.H."/>
            <person name="Devisetty U.K."/>
            <person name="Aguiy J.C."/>
        </authorList>
    </citation>
    <scope>NUCLEOTIDE SEQUENCE [LARGE SCALE GENOMIC DNA]</scope>
    <source>
        <strain evidence="1">JCA_2017</strain>
    </source>
</reference>
<accession>A0A371GUU7</accession>
<name>A0A371GUU7_MUCPR</name>
<keyword evidence="2" id="KW-1185">Reference proteome</keyword>
<proteinExistence type="predicted"/>
<dbReference type="AlphaFoldDB" id="A0A371GUU7"/>
<evidence type="ECO:0000313" key="1">
    <source>
        <dbReference type="EMBL" id="RDX94318.1"/>
    </source>
</evidence>